<comment type="caution">
    <text evidence="3">The sequence shown here is derived from an EMBL/GenBank/DDBJ whole genome shotgun (WGS) entry which is preliminary data.</text>
</comment>
<evidence type="ECO:0000256" key="2">
    <source>
        <dbReference type="SAM" id="SignalP"/>
    </source>
</evidence>
<sequence>MPVVLIIAFAASLGAHALALFGPDIDLSTVSDPPPLLVELKTPPAPPPPPLAKSEVKAAAANGSMVRRSASRRRPPGPAAPLPPSTETDSPLAIPEPMPSPEPMPEPMEEREIEQGLEPAVAASPLAAVVPVASALPARGVIRYRVDRGDQGFQIGFSIHEWEAADGAYRITAVSETTGLVAFFKPLRIEVESRGRLTAAGLVPEHFMTRREGRATGESAEFDWDSMQLRMGNRPVQVLSLGSQDLLSYPYQLGLIADLASGGSLPIATGKKYANFRLEVVGDEDIEIPAGTFRSLHLRVPGVATTEIWLAYDRALLPVKIQHVDRKGNLYVQVATAIELSQEP</sequence>
<protein>
    <submittedName>
        <fullName evidence="3">DUF3108 domain-containing protein</fullName>
    </submittedName>
</protein>
<dbReference type="InterPro" id="IPR021457">
    <property type="entry name" value="DUF3108"/>
</dbReference>
<dbReference type="EMBL" id="JADJMH010000014">
    <property type="protein sequence ID" value="MBK7675909.1"/>
    <property type="molecule type" value="Genomic_DNA"/>
</dbReference>
<evidence type="ECO:0000256" key="1">
    <source>
        <dbReference type="SAM" id="MobiDB-lite"/>
    </source>
</evidence>
<feature type="signal peptide" evidence="2">
    <location>
        <begin position="1"/>
        <end position="17"/>
    </location>
</feature>
<dbReference type="Pfam" id="PF11306">
    <property type="entry name" value="DUF3108"/>
    <property type="match status" value="1"/>
</dbReference>
<name>A0A935UHN1_9PROT</name>
<gene>
    <name evidence="3" type="ORF">IPJ27_14800</name>
</gene>
<organism evidence="3 4">
    <name type="scientific">Candidatus Accumulibacter proximus</name>
    <dbReference type="NCBI Taxonomy" id="2954385"/>
    <lineage>
        <taxon>Bacteria</taxon>
        <taxon>Pseudomonadati</taxon>
        <taxon>Pseudomonadota</taxon>
        <taxon>Betaproteobacteria</taxon>
        <taxon>Candidatus Accumulibacter</taxon>
    </lineage>
</organism>
<evidence type="ECO:0000313" key="4">
    <source>
        <dbReference type="Proteomes" id="UP000697998"/>
    </source>
</evidence>
<feature type="chain" id="PRO_5038084305" evidence="2">
    <location>
        <begin position="18"/>
        <end position="344"/>
    </location>
</feature>
<dbReference type="Proteomes" id="UP000697998">
    <property type="component" value="Unassembled WGS sequence"/>
</dbReference>
<proteinExistence type="predicted"/>
<reference evidence="3 4" key="1">
    <citation type="submission" date="2020-10" db="EMBL/GenBank/DDBJ databases">
        <title>Connecting structure to function with the recovery of over 1000 high-quality activated sludge metagenome-assembled genomes encoding full-length rRNA genes using long-read sequencing.</title>
        <authorList>
            <person name="Singleton C.M."/>
            <person name="Petriglieri F."/>
            <person name="Kristensen J.M."/>
            <person name="Kirkegaard R.H."/>
            <person name="Michaelsen T.Y."/>
            <person name="Andersen M.H."/>
            <person name="Karst S.M."/>
            <person name="Dueholm M.S."/>
            <person name="Nielsen P.H."/>
            <person name="Albertsen M."/>
        </authorList>
    </citation>
    <scope>NUCLEOTIDE SEQUENCE [LARGE SCALE GENOMIC DNA]</scope>
    <source>
        <strain evidence="3">EsbW_18-Q3-R4-48_BATAC.285</strain>
    </source>
</reference>
<feature type="region of interest" description="Disordered" evidence="1">
    <location>
        <begin position="38"/>
        <end position="114"/>
    </location>
</feature>
<feature type="compositionally biased region" description="Pro residues" evidence="1">
    <location>
        <begin position="94"/>
        <end position="106"/>
    </location>
</feature>
<dbReference type="AlphaFoldDB" id="A0A935UHN1"/>
<accession>A0A935UHN1</accession>
<evidence type="ECO:0000313" key="3">
    <source>
        <dbReference type="EMBL" id="MBK7675909.1"/>
    </source>
</evidence>
<keyword evidence="2" id="KW-0732">Signal</keyword>